<dbReference type="OMA" id="AQTPYCR"/>
<name>A0A3P8VDD0_CYNSE</name>
<evidence type="ECO:0000256" key="6">
    <source>
        <dbReference type="PIRNR" id="PIRNR036911"/>
    </source>
</evidence>
<dbReference type="CTD" id="8804"/>
<keyword evidence="4 6" id="KW-0732">Signal</keyword>
<dbReference type="InterPro" id="IPR012349">
    <property type="entry name" value="Split_barrel_FMN-bd"/>
</dbReference>
<proteinExistence type="inferred from homology"/>
<dbReference type="GO" id="GO:0012505">
    <property type="term" value="C:endomembrane system"/>
    <property type="evidence" value="ECO:0007669"/>
    <property type="project" value="UniProtKB-ARBA"/>
</dbReference>
<dbReference type="Ensembl" id="ENSCSET00000013487.1">
    <property type="protein sequence ID" value="ENSCSEP00000013328.1"/>
    <property type="gene ID" value="ENSCSEG00000008601.1"/>
</dbReference>
<dbReference type="GO" id="GO:0005615">
    <property type="term" value="C:extracellular space"/>
    <property type="evidence" value="ECO:0007669"/>
    <property type="project" value="UniProtKB-UniRule"/>
</dbReference>
<comment type="similarity">
    <text evidence="2 6">Belongs to the CREG family.</text>
</comment>
<keyword evidence="5" id="KW-0325">Glycoprotein</keyword>
<evidence type="ECO:0000256" key="3">
    <source>
        <dbReference type="ARBA" id="ARBA00022525"/>
    </source>
</evidence>
<dbReference type="InterPro" id="IPR055343">
    <property type="entry name" value="CREG_beta-barrel"/>
</dbReference>
<dbReference type="STRING" id="244447.ENSCSEP00000013328"/>
<dbReference type="FunCoup" id="A0A3P8VDD0">
    <property type="interactions" value="29"/>
</dbReference>
<evidence type="ECO:0000256" key="5">
    <source>
        <dbReference type="ARBA" id="ARBA00023180"/>
    </source>
</evidence>
<organism evidence="8 9">
    <name type="scientific">Cynoglossus semilaevis</name>
    <name type="common">Tongue sole</name>
    <dbReference type="NCBI Taxonomy" id="244447"/>
    <lineage>
        <taxon>Eukaryota</taxon>
        <taxon>Metazoa</taxon>
        <taxon>Chordata</taxon>
        <taxon>Craniata</taxon>
        <taxon>Vertebrata</taxon>
        <taxon>Euteleostomi</taxon>
        <taxon>Actinopterygii</taxon>
        <taxon>Neopterygii</taxon>
        <taxon>Teleostei</taxon>
        <taxon>Neoteleostei</taxon>
        <taxon>Acanthomorphata</taxon>
        <taxon>Carangaria</taxon>
        <taxon>Pleuronectiformes</taxon>
        <taxon>Pleuronectoidei</taxon>
        <taxon>Cynoglossidae</taxon>
        <taxon>Cynoglossinae</taxon>
        <taxon>Cynoglossus</taxon>
    </lineage>
</organism>
<sequence length="203" mass="22668">MRASTQLVCLLLLGLICSPAAASHWFRIPPHEEVARVARFIVHQCDWASLATISTHKPVVGQPFSNAFSISDGIQGLSSGVPYLYLTEMEISVQDLKVNPNASLSMTLAQTDYCRQQGFDPQSPLCARVILSGSVLPVNGSEARFAKQALFTRHLEMIDWPSGHGWFFAKFNITQVWILDYFGGIKTVSLDKYFHASPYRKYL</sequence>
<dbReference type="Pfam" id="PF13883">
    <property type="entry name" value="CREG_beta-barrel"/>
    <property type="match status" value="1"/>
</dbReference>
<feature type="chain" id="PRO_5018825229" evidence="6">
    <location>
        <begin position="23"/>
        <end position="203"/>
    </location>
</feature>
<dbReference type="OrthoDB" id="46836at2759"/>
<comment type="subcellular location">
    <subcellularLocation>
        <location evidence="1">Secreted</location>
    </subcellularLocation>
</comment>
<keyword evidence="9" id="KW-1185">Reference proteome</keyword>
<evidence type="ECO:0000256" key="2">
    <source>
        <dbReference type="ARBA" id="ARBA00009230"/>
    </source>
</evidence>
<evidence type="ECO:0000256" key="1">
    <source>
        <dbReference type="ARBA" id="ARBA00004613"/>
    </source>
</evidence>
<accession>A0A3P8VDD0</accession>
<dbReference type="PIRSF" id="PIRSF036911">
    <property type="entry name" value="CREG"/>
    <property type="match status" value="1"/>
</dbReference>
<reference evidence="8 9" key="1">
    <citation type="journal article" date="2014" name="Nat. Genet.">
        <title>Whole-genome sequence of a flatfish provides insights into ZW sex chromosome evolution and adaptation to a benthic lifestyle.</title>
        <authorList>
            <person name="Chen S."/>
            <person name="Zhang G."/>
            <person name="Shao C."/>
            <person name="Huang Q."/>
            <person name="Liu G."/>
            <person name="Zhang P."/>
            <person name="Song W."/>
            <person name="An N."/>
            <person name="Chalopin D."/>
            <person name="Volff J.N."/>
            <person name="Hong Y."/>
            <person name="Li Q."/>
            <person name="Sha Z."/>
            <person name="Zhou H."/>
            <person name="Xie M."/>
            <person name="Yu Q."/>
            <person name="Liu Y."/>
            <person name="Xiang H."/>
            <person name="Wang N."/>
            <person name="Wu K."/>
            <person name="Yang C."/>
            <person name="Zhou Q."/>
            <person name="Liao X."/>
            <person name="Yang L."/>
            <person name="Hu Q."/>
            <person name="Zhang J."/>
            <person name="Meng L."/>
            <person name="Jin L."/>
            <person name="Tian Y."/>
            <person name="Lian J."/>
            <person name="Yang J."/>
            <person name="Miao G."/>
            <person name="Liu S."/>
            <person name="Liang Z."/>
            <person name="Yan F."/>
            <person name="Li Y."/>
            <person name="Sun B."/>
            <person name="Zhang H."/>
            <person name="Zhang J."/>
            <person name="Zhu Y."/>
            <person name="Du M."/>
            <person name="Zhao Y."/>
            <person name="Schartl M."/>
            <person name="Tang Q."/>
            <person name="Wang J."/>
        </authorList>
    </citation>
    <scope>NUCLEOTIDE SEQUENCE</scope>
</reference>
<dbReference type="GeneID" id="103389805"/>
<dbReference type="InParanoid" id="A0A3P8VDD0"/>
<protein>
    <submittedName>
        <fullName evidence="8">Cellular repressor of E1A-stimulated genes 1</fullName>
    </submittedName>
</protein>
<dbReference type="SUPFAM" id="SSF50475">
    <property type="entry name" value="FMN-binding split barrel"/>
    <property type="match status" value="1"/>
</dbReference>
<dbReference type="PANTHER" id="PTHR13343">
    <property type="entry name" value="CREG1 PROTEIN"/>
    <property type="match status" value="1"/>
</dbReference>
<dbReference type="AlphaFoldDB" id="A0A3P8VDD0"/>
<dbReference type="RefSeq" id="XP_008323605.1">
    <property type="nucleotide sequence ID" value="XM_008325383.3"/>
</dbReference>
<evidence type="ECO:0000259" key="7">
    <source>
        <dbReference type="Pfam" id="PF13883"/>
    </source>
</evidence>
<evidence type="ECO:0000256" key="4">
    <source>
        <dbReference type="ARBA" id="ARBA00022729"/>
    </source>
</evidence>
<keyword evidence="3 6" id="KW-0964">Secreted</keyword>
<dbReference type="GO" id="GO:0005737">
    <property type="term" value="C:cytoplasm"/>
    <property type="evidence" value="ECO:0007669"/>
    <property type="project" value="UniProtKB-ARBA"/>
</dbReference>
<reference evidence="8" key="2">
    <citation type="submission" date="2025-08" db="UniProtKB">
        <authorList>
            <consortium name="Ensembl"/>
        </authorList>
    </citation>
    <scope>IDENTIFICATION</scope>
</reference>
<dbReference type="KEGG" id="csem:103389805"/>
<reference evidence="8" key="3">
    <citation type="submission" date="2025-09" db="UniProtKB">
        <authorList>
            <consortium name="Ensembl"/>
        </authorList>
    </citation>
    <scope>IDENTIFICATION</scope>
</reference>
<evidence type="ECO:0000313" key="9">
    <source>
        <dbReference type="Proteomes" id="UP000265120"/>
    </source>
</evidence>
<feature type="signal peptide" evidence="6">
    <location>
        <begin position="1"/>
        <end position="22"/>
    </location>
</feature>
<dbReference type="PANTHER" id="PTHR13343:SF21">
    <property type="entry name" value="PROTEIN CREG1"/>
    <property type="match status" value="1"/>
</dbReference>
<dbReference type="Gene3D" id="2.30.110.10">
    <property type="entry name" value="Electron Transport, Fmn-binding Protein, Chain A"/>
    <property type="match status" value="1"/>
</dbReference>
<dbReference type="Proteomes" id="UP000265120">
    <property type="component" value="Chromosome 14"/>
</dbReference>
<dbReference type="InterPro" id="IPR014631">
    <property type="entry name" value="CREG"/>
</dbReference>
<dbReference type="FunFam" id="2.30.110.10:FF:000004">
    <property type="entry name" value="Cellular repressor of E1A-stimulated genes 1"/>
    <property type="match status" value="1"/>
</dbReference>
<feature type="domain" description="CREG-like beta-barrel" evidence="7">
    <location>
        <begin position="29"/>
        <end position="194"/>
    </location>
</feature>
<dbReference type="GeneTree" id="ENSGT00390000005914"/>
<evidence type="ECO:0000313" key="8">
    <source>
        <dbReference type="Ensembl" id="ENSCSEP00000013328.1"/>
    </source>
</evidence>